<keyword evidence="3" id="KW-0997">Cell inner membrane</keyword>
<dbReference type="Gene3D" id="3.30.70.1430">
    <property type="entry name" value="Multidrug efflux transporter AcrB pore domain"/>
    <property type="match status" value="2"/>
</dbReference>
<dbReference type="SUPFAM" id="SSF82866">
    <property type="entry name" value="Multidrug efflux transporter AcrB transmembrane domain"/>
    <property type="match status" value="2"/>
</dbReference>
<dbReference type="Gene3D" id="3.30.70.1440">
    <property type="entry name" value="Multidrug efflux transporter AcrB pore domain"/>
    <property type="match status" value="1"/>
</dbReference>
<dbReference type="Gene3D" id="3.30.2090.10">
    <property type="entry name" value="Multidrug efflux transporter AcrB TolC docking domain, DN and DC subdomains"/>
    <property type="match status" value="2"/>
</dbReference>
<keyword evidence="2" id="KW-1003">Cell membrane</keyword>
<protein>
    <submittedName>
        <fullName evidence="8">Efflux RND transporter permease subunit</fullName>
    </submittedName>
</protein>
<keyword evidence="1" id="KW-0813">Transport</keyword>
<dbReference type="Pfam" id="PF00873">
    <property type="entry name" value="ACR_tran"/>
    <property type="match status" value="1"/>
</dbReference>
<feature type="transmembrane region" description="Helical" evidence="7">
    <location>
        <begin position="334"/>
        <end position="353"/>
    </location>
</feature>
<feature type="transmembrane region" description="Helical" evidence="7">
    <location>
        <begin position="360"/>
        <end position="381"/>
    </location>
</feature>
<dbReference type="Proteomes" id="UP001375382">
    <property type="component" value="Unassembled WGS sequence"/>
</dbReference>
<dbReference type="PANTHER" id="PTHR32063:SF34">
    <property type="entry name" value="MULTIDRUG RESISTANCE PROTEIN MDTC"/>
    <property type="match status" value="1"/>
</dbReference>
<feature type="transmembrane region" description="Helical" evidence="7">
    <location>
        <begin position="978"/>
        <end position="1004"/>
    </location>
</feature>
<evidence type="ECO:0000256" key="1">
    <source>
        <dbReference type="ARBA" id="ARBA00022448"/>
    </source>
</evidence>
<comment type="caution">
    <text evidence="8">The sequence shown here is derived from an EMBL/GenBank/DDBJ whole genome shotgun (WGS) entry which is preliminary data.</text>
</comment>
<dbReference type="SUPFAM" id="SSF82693">
    <property type="entry name" value="Multidrug efflux transporter AcrB pore domain, PN1, PN2, PC1 and PC2 subdomains"/>
    <property type="match status" value="3"/>
</dbReference>
<dbReference type="SUPFAM" id="SSF82714">
    <property type="entry name" value="Multidrug efflux transporter AcrB TolC docking domain, DN and DC subdomains"/>
    <property type="match status" value="2"/>
</dbReference>
<evidence type="ECO:0000313" key="9">
    <source>
        <dbReference type="Proteomes" id="UP001375382"/>
    </source>
</evidence>
<dbReference type="InterPro" id="IPR001036">
    <property type="entry name" value="Acrflvin-R"/>
</dbReference>
<feature type="transmembrane region" description="Helical" evidence="7">
    <location>
        <begin position="387"/>
        <end position="407"/>
    </location>
</feature>
<evidence type="ECO:0000256" key="2">
    <source>
        <dbReference type="ARBA" id="ARBA00022475"/>
    </source>
</evidence>
<dbReference type="PRINTS" id="PR00702">
    <property type="entry name" value="ACRIFLAVINRP"/>
</dbReference>
<feature type="transmembrane region" description="Helical" evidence="7">
    <location>
        <begin position="947"/>
        <end position="966"/>
    </location>
</feature>
<reference evidence="8 9" key="1">
    <citation type="journal article" date="2023" name="Ecotoxicol. Environ. Saf.">
        <title>Mercury remediation potential of mercury-resistant strain Rheinheimera metallidurans sp. nov. isolated from a municipal waste dumping site.</title>
        <authorList>
            <person name="Yadav V."/>
            <person name="Manjhi A."/>
            <person name="Vadakedath N."/>
        </authorList>
    </citation>
    <scope>NUCLEOTIDE SEQUENCE [LARGE SCALE GENOMIC DNA]</scope>
    <source>
        <strain evidence="8 9">E-49</strain>
    </source>
</reference>
<feature type="transmembrane region" description="Helical" evidence="7">
    <location>
        <begin position="521"/>
        <end position="539"/>
    </location>
</feature>
<evidence type="ECO:0000256" key="3">
    <source>
        <dbReference type="ARBA" id="ARBA00022519"/>
    </source>
</evidence>
<organism evidence="8 9">
    <name type="scientific">Rheinheimera muenzenbergensis</name>
    <dbReference type="NCBI Taxonomy" id="1193628"/>
    <lineage>
        <taxon>Bacteria</taxon>
        <taxon>Pseudomonadati</taxon>
        <taxon>Pseudomonadota</taxon>
        <taxon>Gammaproteobacteria</taxon>
        <taxon>Chromatiales</taxon>
        <taxon>Chromatiaceae</taxon>
        <taxon>Rheinheimera</taxon>
    </lineage>
</organism>
<evidence type="ECO:0000256" key="6">
    <source>
        <dbReference type="ARBA" id="ARBA00023136"/>
    </source>
</evidence>
<feature type="transmembrane region" description="Helical" evidence="7">
    <location>
        <begin position="849"/>
        <end position="867"/>
    </location>
</feature>
<evidence type="ECO:0000256" key="5">
    <source>
        <dbReference type="ARBA" id="ARBA00022989"/>
    </source>
</evidence>
<feature type="transmembrane region" description="Helical" evidence="7">
    <location>
        <begin position="463"/>
        <end position="490"/>
    </location>
</feature>
<evidence type="ECO:0000256" key="7">
    <source>
        <dbReference type="SAM" id="Phobius"/>
    </source>
</evidence>
<gene>
    <name evidence="8" type="ORF">MN202_08025</name>
</gene>
<feature type="transmembrane region" description="Helical" evidence="7">
    <location>
        <begin position="428"/>
        <end position="451"/>
    </location>
</feature>
<evidence type="ECO:0000313" key="8">
    <source>
        <dbReference type="EMBL" id="MEH8017175.1"/>
    </source>
</evidence>
<dbReference type="Gene3D" id="3.30.70.1320">
    <property type="entry name" value="Multidrug efflux transporter AcrB pore domain like"/>
    <property type="match status" value="1"/>
</dbReference>
<keyword evidence="4 7" id="KW-0812">Transmembrane</keyword>
<dbReference type="Gene3D" id="1.20.1640.10">
    <property type="entry name" value="Multidrug efflux transporter AcrB transmembrane domain"/>
    <property type="match status" value="2"/>
</dbReference>
<dbReference type="PANTHER" id="PTHR32063">
    <property type="match status" value="1"/>
</dbReference>
<feature type="transmembrane region" description="Helical" evidence="7">
    <location>
        <begin position="874"/>
        <end position="894"/>
    </location>
</feature>
<dbReference type="InterPro" id="IPR027463">
    <property type="entry name" value="AcrB_DN_DC_subdom"/>
</dbReference>
<accession>A0ABU8C5I9</accession>
<dbReference type="RefSeq" id="WP_335735582.1">
    <property type="nucleotide sequence ID" value="NZ_JALAAR010000005.1"/>
</dbReference>
<keyword evidence="9" id="KW-1185">Reference proteome</keyword>
<keyword evidence="6 7" id="KW-0472">Membrane</keyword>
<evidence type="ECO:0000256" key="4">
    <source>
        <dbReference type="ARBA" id="ARBA00022692"/>
    </source>
</evidence>
<keyword evidence="5 7" id="KW-1133">Transmembrane helix</keyword>
<dbReference type="EMBL" id="JALAAR010000005">
    <property type="protein sequence ID" value="MEH8017175.1"/>
    <property type="molecule type" value="Genomic_DNA"/>
</dbReference>
<proteinExistence type="predicted"/>
<feature type="transmembrane region" description="Helical" evidence="7">
    <location>
        <begin position="900"/>
        <end position="926"/>
    </location>
</feature>
<sequence>MNLAQPFIQRPVASGLIATAIMLLGLLSWRLLPVSPLPAIDFPMIVVSASLPGASPESMAATVATPLERALGSISGIRRISSSSNQGSTQVRLEFELERNVDDAAREVQAAINAARGQLPAGMPGNPVYRKFNPSQAPIMALALSSGHLAGSVLYDNASTVLAQKLSRINGVGEVEVSGSSLPAVRVQLNPGMLAQYGVALDEVRSAISSINASVALGVLETGQYRWQLATSETLRQASDYQDLIIKYVDGAAIRLSDIALVTDSTENRYSAGFHNDKEAVILLVSRRSGANIVATIDAIYQQMPLLQALAPAGAELAVVMDRSPVIRATLHEAQISLAIAVALVILVVWAFLGNLKTALIPTAAIPVSLIGAFTAMYLFGFSLNNLSVMALIVATGLVVDDAIVVVENIRRHIERGLSPLQAAKQGVAEVGFTLVAMNLALIVIFLSILFMGGMVERLFREFSVTLVAAMVISLLVSLTLTPSLSALLLGKNQAATGSKAKFTAVQQAYRRSIAFSLTHYRWLLLLMLLLFAASAWLYHKVPSGLLPEQDTGQLNGFVRGDDGASFQMMQPKIEAFRQYVLQDPAVADLTGSAGGNGGVSNSWMRVRLKPLAERQVSARTVVDRLRANAPKVPGGILFMNVDQDIRLSSPFSRSDYEVQLLSDDLTLLRQWGKKVGEKLQELSELVDVNTPGGEDAQQVVLQIDRTAAQRLGVDMRTVASMLNNAFSQRQVATLYDQQNQYRIVMELLPGYTAQPEVLQQLQIITSDGRRVPLSAIASYRYGLVNDRVQHDGQFAAVNIGYGLAENVTVEQASAAIDQALAELMLPGAIHAISGENQRNAMFSSADQTWLIVGVIIAVYLLLGVLYESLLQPLTIMSALPCAGLGALLALHVTGGEFNLIALLGLFLLLGIVMKNAILLVDFALAAEREQGLSPAQAVALAAEQRLRPILMTNFAAVLGAVPLLLGVGEGSELRQPLGVTIVGGLLVSQLLTLYTTPAVYLLISKLKPAKSRSAAVTAVDHKVQGH</sequence>
<feature type="transmembrane region" description="Helical" evidence="7">
    <location>
        <begin position="12"/>
        <end position="32"/>
    </location>
</feature>
<name>A0ABU8C5I9_9GAMM</name>